<dbReference type="SUPFAM" id="SSF53649">
    <property type="entry name" value="Alkaline phosphatase-like"/>
    <property type="match status" value="1"/>
</dbReference>
<dbReference type="Pfam" id="PF00884">
    <property type="entry name" value="Sulfatase"/>
    <property type="match status" value="1"/>
</dbReference>
<dbReference type="CDD" id="cd16148">
    <property type="entry name" value="sulfatase_like"/>
    <property type="match status" value="1"/>
</dbReference>
<reference evidence="5 6" key="1">
    <citation type="submission" date="2022-10" db="EMBL/GenBank/DDBJ databases">
        <title>Luteolibacter arcticus strain CCTCC AB 2014275, whole genome shotgun sequencing project.</title>
        <authorList>
            <person name="Zhao G."/>
            <person name="Shen L."/>
        </authorList>
    </citation>
    <scope>NUCLEOTIDE SEQUENCE [LARGE SCALE GENOMIC DNA]</scope>
    <source>
        <strain evidence="5 6">CCTCC AB 2014275</strain>
    </source>
</reference>
<dbReference type="InterPro" id="IPR050738">
    <property type="entry name" value="Sulfatase"/>
</dbReference>
<keyword evidence="6" id="KW-1185">Reference proteome</keyword>
<proteinExistence type="inferred from homology"/>
<keyword evidence="3" id="KW-0812">Transmembrane</keyword>
<accession>A0ABT3GP27</accession>
<keyword evidence="3" id="KW-1133">Transmembrane helix</keyword>
<feature type="domain" description="Sulfatase N-terminal" evidence="4">
    <location>
        <begin position="217"/>
        <end position="576"/>
    </location>
</feature>
<dbReference type="Gene3D" id="3.40.720.10">
    <property type="entry name" value="Alkaline Phosphatase, subunit A"/>
    <property type="match status" value="1"/>
</dbReference>
<gene>
    <name evidence="5" type="ORF">OKA05_22120</name>
</gene>
<evidence type="ECO:0000259" key="4">
    <source>
        <dbReference type="Pfam" id="PF00884"/>
    </source>
</evidence>
<dbReference type="Proteomes" id="UP001320876">
    <property type="component" value="Unassembled WGS sequence"/>
</dbReference>
<evidence type="ECO:0000256" key="1">
    <source>
        <dbReference type="ARBA" id="ARBA00008779"/>
    </source>
</evidence>
<keyword evidence="3" id="KW-0472">Membrane</keyword>
<evidence type="ECO:0000256" key="3">
    <source>
        <dbReference type="SAM" id="Phobius"/>
    </source>
</evidence>
<evidence type="ECO:0000256" key="2">
    <source>
        <dbReference type="ARBA" id="ARBA00022801"/>
    </source>
</evidence>
<name>A0ABT3GP27_9BACT</name>
<dbReference type="InterPro" id="IPR017850">
    <property type="entry name" value="Alkaline_phosphatase_core_sf"/>
</dbReference>
<feature type="transmembrane region" description="Helical" evidence="3">
    <location>
        <begin position="99"/>
        <end position="118"/>
    </location>
</feature>
<evidence type="ECO:0000313" key="6">
    <source>
        <dbReference type="Proteomes" id="UP001320876"/>
    </source>
</evidence>
<feature type="transmembrane region" description="Helical" evidence="3">
    <location>
        <begin position="14"/>
        <end position="35"/>
    </location>
</feature>
<comment type="similarity">
    <text evidence="1">Belongs to the sulfatase family.</text>
</comment>
<sequence length="730" mass="81531">MTETTNRPESWQRWVAGTAAGSGLWLAVLFGWSLWRLATSTGEMDNKFSQIARSEHLSFMIGQNLLVLLAYVLLWIVAVLVLLPAVSTLRKRFPSSRRGAALVPAFLMGMAIHSYFILRLAYKRPYFLSDGEYGHWYFRIPELWPVGVRPYVNGALFTGLPWLVGLAVAIWWLRRVGPRVRWTLVTAALALTAIAWFWPQEKEAPVAKAVVEGKQPPNIIIIGSDSLRGDRIGYSGYQPERKNGPVAAQGVSPRIDAWAKDAARFENCYTPIGSTLESAVSMLSSSYPHSHGIRHMFPRKEQIEGARGRIRTLADVLAESGYDTAVLGDWCANYCNQMPLGFEDISVSSFDNFRVYISQAVLLAHSVVPLYFDNAIGYRIFPQISSFATFVTPDVVTTRVEEKLVAQAASGRPFFWHVFYSCNHLPYSCGEPYTRYFTDPAYSGDNKTQVDFDINKFIGGTDMEDKLKALSPEDIRQIRALYDGCTRRFDDCFERIHAALEKNGLSGNTIVVVTSDHGDDLYEPGVTLTHGLGFNGGDYCSHLPLAIGGPGITGKSLPQQVRTIDLAPTLLDLAGVAKPAGWEGRSLAGWMKGDEAPVDLPFYGETSFPYILFRVPGAERPHIPPMDEMVSIDRDYHYHFVLPEKWDDAVISSKQRCLRTRHWKLVATPTKDGGRHYGLFHIDRDPDSRSDLSSGRPEVLDVMKAALDSWIDDHVETPIQVIFPNGEPQG</sequence>
<dbReference type="EMBL" id="JAPDDT010000013">
    <property type="protein sequence ID" value="MCW1925273.1"/>
    <property type="molecule type" value="Genomic_DNA"/>
</dbReference>
<organism evidence="5 6">
    <name type="scientific">Luteolibacter arcticus</name>
    <dbReference type="NCBI Taxonomy" id="1581411"/>
    <lineage>
        <taxon>Bacteria</taxon>
        <taxon>Pseudomonadati</taxon>
        <taxon>Verrucomicrobiota</taxon>
        <taxon>Verrucomicrobiia</taxon>
        <taxon>Verrucomicrobiales</taxon>
        <taxon>Verrucomicrobiaceae</taxon>
        <taxon>Luteolibacter</taxon>
    </lineage>
</organism>
<protein>
    <submittedName>
        <fullName evidence="5">Sulfatase</fullName>
    </submittedName>
</protein>
<dbReference type="RefSeq" id="WP_264489380.1">
    <property type="nucleotide sequence ID" value="NZ_JAPDDT010000013.1"/>
</dbReference>
<feature type="transmembrane region" description="Helical" evidence="3">
    <location>
        <begin position="151"/>
        <end position="173"/>
    </location>
</feature>
<keyword evidence="2" id="KW-0378">Hydrolase</keyword>
<dbReference type="PANTHER" id="PTHR42693:SF53">
    <property type="entry name" value="ENDO-4-O-SULFATASE"/>
    <property type="match status" value="1"/>
</dbReference>
<evidence type="ECO:0000313" key="5">
    <source>
        <dbReference type="EMBL" id="MCW1925273.1"/>
    </source>
</evidence>
<comment type="caution">
    <text evidence="5">The sequence shown here is derived from an EMBL/GenBank/DDBJ whole genome shotgun (WGS) entry which is preliminary data.</text>
</comment>
<dbReference type="PANTHER" id="PTHR42693">
    <property type="entry name" value="ARYLSULFATASE FAMILY MEMBER"/>
    <property type="match status" value="1"/>
</dbReference>
<feature type="transmembrane region" description="Helical" evidence="3">
    <location>
        <begin position="180"/>
        <end position="198"/>
    </location>
</feature>
<feature type="transmembrane region" description="Helical" evidence="3">
    <location>
        <begin position="65"/>
        <end position="87"/>
    </location>
</feature>
<dbReference type="Gene3D" id="3.30.1120.10">
    <property type="match status" value="1"/>
</dbReference>
<dbReference type="InterPro" id="IPR000917">
    <property type="entry name" value="Sulfatase_N"/>
</dbReference>